<evidence type="ECO:0000313" key="1">
    <source>
        <dbReference type="EMBL" id="KKK49205.1"/>
    </source>
</evidence>
<protein>
    <submittedName>
        <fullName evidence="1">Uncharacterized protein</fullName>
    </submittedName>
</protein>
<organism evidence="1">
    <name type="scientific">marine sediment metagenome</name>
    <dbReference type="NCBI Taxonomy" id="412755"/>
    <lineage>
        <taxon>unclassified sequences</taxon>
        <taxon>metagenomes</taxon>
        <taxon>ecological metagenomes</taxon>
    </lineage>
</organism>
<accession>A0A0F8WLS8</accession>
<dbReference type="EMBL" id="LAZR01068669">
    <property type="protein sequence ID" value="KKK49205.1"/>
    <property type="molecule type" value="Genomic_DNA"/>
</dbReference>
<sequence length="71" mass="8244">MGVESVFVPQAPAIKPRWIESYCENGDCQVRYFRFLVKTYDGPEKIVAKKLWCPLCGKQRSYWVRDGGVDK</sequence>
<reference evidence="1" key="1">
    <citation type="journal article" date="2015" name="Nature">
        <title>Complex archaea that bridge the gap between prokaryotes and eukaryotes.</title>
        <authorList>
            <person name="Spang A."/>
            <person name="Saw J.H."/>
            <person name="Jorgensen S.L."/>
            <person name="Zaremba-Niedzwiedzka K."/>
            <person name="Martijn J."/>
            <person name="Lind A.E."/>
            <person name="van Eijk R."/>
            <person name="Schleper C."/>
            <person name="Guy L."/>
            <person name="Ettema T.J."/>
        </authorList>
    </citation>
    <scope>NUCLEOTIDE SEQUENCE</scope>
</reference>
<gene>
    <name evidence="1" type="ORF">LCGC14_3137410</name>
</gene>
<comment type="caution">
    <text evidence="1">The sequence shown here is derived from an EMBL/GenBank/DDBJ whole genome shotgun (WGS) entry which is preliminary data.</text>
</comment>
<dbReference type="AlphaFoldDB" id="A0A0F8WLS8"/>
<name>A0A0F8WLS8_9ZZZZ</name>
<proteinExistence type="predicted"/>